<organism evidence="8 9">
    <name type="scientific">Bipolaricaulis sibiricus</name>
    <dbReference type="NCBI Taxonomy" id="2501609"/>
    <lineage>
        <taxon>Bacteria</taxon>
        <taxon>Candidatus Bipolaricaulota</taxon>
        <taxon>Candidatus Bipolaricaulia</taxon>
        <taxon>Candidatus Bipolaricaulales</taxon>
        <taxon>Candidatus Bipolaricaulaceae</taxon>
        <taxon>Candidatus Bipolaricaulis</taxon>
    </lineage>
</organism>
<dbReference type="Gene3D" id="1.20.140.160">
    <property type="match status" value="1"/>
</dbReference>
<dbReference type="InterPro" id="IPR014284">
    <property type="entry name" value="RNA_pol_sigma-70_dom"/>
</dbReference>
<dbReference type="InterPro" id="IPR050239">
    <property type="entry name" value="Sigma-70_RNA_pol_init_factors"/>
</dbReference>
<sequence length="281" mass="32521">MTATALRERSVGSTVRLTREDEVELAKRIERDDKAAREQLIMANQGLIWHVLRTEFRGFIYLWDDLFQEGQVGLIKAVDRFDWRRGCKFSSYAVWWIRREIQLALGRWWTGAARIPESRLKELRAFNLATQKLADRLSRPPTPEEIAGELGVPLDNVYDLLKMMVAGRRLVSLEALEERGRSVMHLVADESLPDAEEGLEPRLRHSLRRVIGVSLTEKQRQVICLRYGLDLDGEPLRPLSQREIAQQMDITPQAVSRIEERALARIRAEMDLITQSLRRID</sequence>
<dbReference type="Proteomes" id="UP000287233">
    <property type="component" value="Chromosome"/>
</dbReference>
<dbReference type="PROSITE" id="PS00716">
    <property type="entry name" value="SIGMA70_2"/>
    <property type="match status" value="1"/>
</dbReference>
<keyword evidence="2 5" id="KW-0731">Sigma factor</keyword>
<name>A0A410FS72_BIPS1</name>
<dbReference type="AlphaFoldDB" id="A0A410FS72"/>
<dbReference type="InterPro" id="IPR013324">
    <property type="entry name" value="RNA_pol_sigma_r3/r4-like"/>
</dbReference>
<keyword evidence="4 5" id="KW-0804">Transcription</keyword>
<evidence type="ECO:0000313" key="8">
    <source>
        <dbReference type="EMBL" id="QAA75945.1"/>
    </source>
</evidence>
<dbReference type="GO" id="GO:0003677">
    <property type="term" value="F:DNA binding"/>
    <property type="evidence" value="ECO:0007669"/>
    <property type="project" value="UniProtKB-KW"/>
</dbReference>
<dbReference type="Gene3D" id="1.20.120.1810">
    <property type="match status" value="1"/>
</dbReference>
<evidence type="ECO:0000313" key="9">
    <source>
        <dbReference type="Proteomes" id="UP000287233"/>
    </source>
</evidence>
<dbReference type="SUPFAM" id="SSF88659">
    <property type="entry name" value="Sigma3 and sigma4 domains of RNA polymerase sigma factors"/>
    <property type="match status" value="2"/>
</dbReference>
<proteinExistence type="inferred from homology"/>
<dbReference type="GO" id="GO:0006352">
    <property type="term" value="P:DNA-templated transcription initiation"/>
    <property type="evidence" value="ECO:0007669"/>
    <property type="project" value="InterPro"/>
</dbReference>
<dbReference type="InterPro" id="IPR009042">
    <property type="entry name" value="RNA_pol_sigma70_r1_2"/>
</dbReference>
<evidence type="ECO:0000259" key="6">
    <source>
        <dbReference type="PROSITE" id="PS00715"/>
    </source>
</evidence>
<keyword evidence="3 5" id="KW-0238">DNA-binding</keyword>
<reference evidence="9" key="1">
    <citation type="submission" date="2018-12" db="EMBL/GenBank/DDBJ databases">
        <title>Complete genome sequence of an uncultured bacterium of the candidate phylum Bipolaricaulota.</title>
        <authorList>
            <person name="Kadnikov V.V."/>
            <person name="Mardanov A.V."/>
            <person name="Beletsky A.V."/>
            <person name="Frank Y.A."/>
            <person name="Karnachuk O.V."/>
            <person name="Ravin N.V."/>
        </authorList>
    </citation>
    <scope>NUCLEOTIDE SEQUENCE [LARGE SCALE GENOMIC DNA]</scope>
</reference>
<dbReference type="InterPro" id="IPR007627">
    <property type="entry name" value="RNA_pol_sigma70_r2"/>
</dbReference>
<protein>
    <recommendedName>
        <fullName evidence="5">RNA polymerase sigma factor</fullName>
    </recommendedName>
</protein>
<dbReference type="InterPro" id="IPR013325">
    <property type="entry name" value="RNA_pol_sigma_r2"/>
</dbReference>
<comment type="function">
    <text evidence="5">Sigma factors are initiation factors that promote the attachment of RNA polymerase to specific initiation sites and are then released.</text>
</comment>
<dbReference type="Pfam" id="PF04542">
    <property type="entry name" value="Sigma70_r2"/>
    <property type="match status" value="1"/>
</dbReference>
<dbReference type="KEGG" id="bih:BIP78_0177"/>
<evidence type="ECO:0000256" key="3">
    <source>
        <dbReference type="ARBA" id="ARBA00023125"/>
    </source>
</evidence>
<dbReference type="InterPro" id="IPR000943">
    <property type="entry name" value="RNA_pol_sigma70"/>
</dbReference>
<accession>A0A410FS72</accession>
<evidence type="ECO:0000256" key="1">
    <source>
        <dbReference type="ARBA" id="ARBA00023015"/>
    </source>
</evidence>
<dbReference type="PRINTS" id="PR00046">
    <property type="entry name" value="SIGMA70FCT"/>
</dbReference>
<comment type="similarity">
    <text evidence="5">Belongs to the sigma-70 factor family.</text>
</comment>
<dbReference type="EMBL" id="CP034928">
    <property type="protein sequence ID" value="QAA75945.1"/>
    <property type="molecule type" value="Genomic_DNA"/>
</dbReference>
<dbReference type="InterPro" id="IPR007630">
    <property type="entry name" value="RNA_pol_sigma70_r4"/>
</dbReference>
<dbReference type="GO" id="GO:0016987">
    <property type="term" value="F:sigma factor activity"/>
    <property type="evidence" value="ECO:0007669"/>
    <property type="project" value="UniProtKB-KW"/>
</dbReference>
<dbReference type="PANTHER" id="PTHR30603:SF47">
    <property type="entry name" value="RNA POLYMERASE SIGMA FACTOR SIGD, CHLOROPLASTIC"/>
    <property type="match status" value="1"/>
</dbReference>
<dbReference type="PROSITE" id="PS00715">
    <property type="entry name" value="SIGMA70_1"/>
    <property type="match status" value="1"/>
</dbReference>
<keyword evidence="1 5" id="KW-0805">Transcription regulation</keyword>
<feature type="domain" description="RNA polymerase sigma-70" evidence="7">
    <location>
        <begin position="240"/>
        <end position="266"/>
    </location>
</feature>
<evidence type="ECO:0000256" key="5">
    <source>
        <dbReference type="RuleBase" id="RU362124"/>
    </source>
</evidence>
<dbReference type="InterPro" id="IPR007624">
    <property type="entry name" value="RNA_pol_sigma70_r3"/>
</dbReference>
<evidence type="ECO:0000256" key="4">
    <source>
        <dbReference type="ARBA" id="ARBA00023163"/>
    </source>
</evidence>
<evidence type="ECO:0000256" key="2">
    <source>
        <dbReference type="ARBA" id="ARBA00023082"/>
    </source>
</evidence>
<dbReference type="Pfam" id="PF04545">
    <property type="entry name" value="Sigma70_r4"/>
    <property type="match status" value="1"/>
</dbReference>
<dbReference type="CDD" id="cd06171">
    <property type="entry name" value="Sigma70_r4"/>
    <property type="match status" value="1"/>
</dbReference>
<dbReference type="Pfam" id="PF00140">
    <property type="entry name" value="Sigma70_r1_2"/>
    <property type="match status" value="1"/>
</dbReference>
<dbReference type="PANTHER" id="PTHR30603">
    <property type="entry name" value="RNA POLYMERASE SIGMA FACTOR RPO"/>
    <property type="match status" value="1"/>
</dbReference>
<evidence type="ECO:0000259" key="7">
    <source>
        <dbReference type="PROSITE" id="PS00716"/>
    </source>
</evidence>
<feature type="domain" description="RNA polymerase sigma-70" evidence="6">
    <location>
        <begin position="65"/>
        <end position="78"/>
    </location>
</feature>
<dbReference type="NCBIfam" id="TIGR02937">
    <property type="entry name" value="sigma70-ECF"/>
    <property type="match status" value="1"/>
</dbReference>
<gene>
    <name evidence="8" type="ORF">BIP78_0177</name>
</gene>
<dbReference type="Pfam" id="PF04539">
    <property type="entry name" value="Sigma70_r3"/>
    <property type="match status" value="1"/>
</dbReference>
<dbReference type="SUPFAM" id="SSF88946">
    <property type="entry name" value="Sigma2 domain of RNA polymerase sigma factors"/>
    <property type="match status" value="1"/>
</dbReference>